<evidence type="ECO:0000256" key="1">
    <source>
        <dbReference type="SAM" id="MobiDB-lite"/>
    </source>
</evidence>
<feature type="non-terminal residue" evidence="2">
    <location>
        <position position="81"/>
    </location>
</feature>
<comment type="caution">
    <text evidence="2">The sequence shown here is derived from an EMBL/GenBank/DDBJ whole genome shotgun (WGS) entry which is preliminary data.</text>
</comment>
<proteinExistence type="predicted"/>
<accession>A0AAW9QXD1</accession>
<feature type="region of interest" description="Disordered" evidence="1">
    <location>
        <begin position="1"/>
        <end position="81"/>
    </location>
</feature>
<name>A0AAW9QXD1_9CHRO</name>
<organism evidence="2 3">
    <name type="scientific">Pannus brasiliensis CCIBt3594</name>
    <dbReference type="NCBI Taxonomy" id="1427578"/>
    <lineage>
        <taxon>Bacteria</taxon>
        <taxon>Bacillati</taxon>
        <taxon>Cyanobacteriota</taxon>
        <taxon>Cyanophyceae</taxon>
        <taxon>Oscillatoriophycideae</taxon>
        <taxon>Chroococcales</taxon>
        <taxon>Microcystaceae</taxon>
        <taxon>Pannus</taxon>
    </lineage>
</organism>
<evidence type="ECO:0000313" key="3">
    <source>
        <dbReference type="Proteomes" id="UP001328733"/>
    </source>
</evidence>
<evidence type="ECO:0000313" key="2">
    <source>
        <dbReference type="EMBL" id="MEG3439796.1"/>
    </source>
</evidence>
<protein>
    <submittedName>
        <fullName evidence="2">Uncharacterized protein</fullName>
    </submittedName>
</protein>
<reference evidence="2 3" key="1">
    <citation type="submission" date="2024-01" db="EMBL/GenBank/DDBJ databases">
        <title>Genomic insights into the taxonomy and metabolism of the cyanobacterium Pannus brasiliensis CCIBt3594.</title>
        <authorList>
            <person name="Machado M."/>
            <person name="Botero N.B."/>
            <person name="Andreote A.P.D."/>
            <person name="Feitosa A.M.T."/>
            <person name="Popin R."/>
            <person name="Sivonen K."/>
            <person name="Fiore M.F."/>
        </authorList>
    </citation>
    <scope>NUCLEOTIDE SEQUENCE [LARGE SCALE GENOMIC DNA]</scope>
    <source>
        <strain evidence="2 3">CCIBt3594</strain>
    </source>
</reference>
<dbReference type="Proteomes" id="UP001328733">
    <property type="component" value="Unassembled WGS sequence"/>
</dbReference>
<dbReference type="AlphaFoldDB" id="A0AAW9QXD1"/>
<gene>
    <name evidence="2" type="ORF">V0288_21895</name>
</gene>
<keyword evidence="3" id="KW-1185">Reference proteome</keyword>
<sequence>MTQNPNPSVKPTAPLPVPPVPTVPKSARNGDLTDLTTGDLTPTHPGSTRVSPTMPRADVPLSPPPPPPPPPRAGNPPVPVP</sequence>
<feature type="compositionally biased region" description="Pro residues" evidence="1">
    <location>
        <begin position="61"/>
        <end position="81"/>
    </location>
</feature>
<dbReference type="EMBL" id="JBAFSM010000060">
    <property type="protein sequence ID" value="MEG3439796.1"/>
    <property type="molecule type" value="Genomic_DNA"/>
</dbReference>
<feature type="compositionally biased region" description="Low complexity" evidence="1">
    <location>
        <begin position="23"/>
        <end position="46"/>
    </location>
</feature>
<feature type="compositionally biased region" description="Pro residues" evidence="1">
    <location>
        <begin position="13"/>
        <end position="22"/>
    </location>
</feature>